<name>A0A128A5N6_9ARCH</name>
<dbReference type="Proteomes" id="UP000196239">
    <property type="component" value="Chromosome 1"/>
</dbReference>
<evidence type="ECO:0000256" key="1">
    <source>
        <dbReference type="ARBA" id="ARBA00023172"/>
    </source>
</evidence>
<reference evidence="4" key="1">
    <citation type="submission" date="2015-10" db="EMBL/GenBank/DDBJ databases">
        <authorList>
            <person name="Lehtovirta-Morley L.E."/>
            <person name="Vieille C."/>
        </authorList>
    </citation>
    <scope>NUCLEOTIDE SEQUENCE [LARGE SCALE GENOMIC DNA]</scope>
</reference>
<evidence type="ECO:0000313" key="3">
    <source>
        <dbReference type="EMBL" id="CUR52637.1"/>
    </source>
</evidence>
<evidence type="ECO:0000256" key="2">
    <source>
        <dbReference type="SAM" id="Coils"/>
    </source>
</evidence>
<organism evidence="3 4">
    <name type="scientific">Nitrosotalea devaniterrae</name>
    <dbReference type="NCBI Taxonomy" id="1078905"/>
    <lineage>
        <taxon>Archaea</taxon>
        <taxon>Nitrososphaerota</taxon>
        <taxon>Nitrososphaeria</taxon>
        <taxon>Nitrosotaleales</taxon>
        <taxon>Nitrosotaleaceae</taxon>
        <taxon>Nitrosotalea</taxon>
    </lineage>
</organism>
<evidence type="ECO:0000313" key="4">
    <source>
        <dbReference type="Proteomes" id="UP000196239"/>
    </source>
</evidence>
<keyword evidence="1" id="KW-0233">DNA recombination</keyword>
<dbReference type="EMBL" id="LN890280">
    <property type="protein sequence ID" value="CUR52637.1"/>
    <property type="molecule type" value="Genomic_DNA"/>
</dbReference>
<dbReference type="GO" id="GO:0015074">
    <property type="term" value="P:DNA integration"/>
    <property type="evidence" value="ECO:0007669"/>
    <property type="project" value="InterPro"/>
</dbReference>
<dbReference type="KEGG" id="ndv:NDEV_1875"/>
<dbReference type="GO" id="GO:0003677">
    <property type="term" value="F:DNA binding"/>
    <property type="evidence" value="ECO:0007669"/>
    <property type="project" value="InterPro"/>
</dbReference>
<dbReference type="InterPro" id="IPR013762">
    <property type="entry name" value="Integrase-like_cat_sf"/>
</dbReference>
<dbReference type="AlphaFoldDB" id="A0A128A5N6"/>
<accession>A0A128A5N6</accession>
<keyword evidence="4" id="KW-1185">Reference proteome</keyword>
<proteinExistence type="predicted"/>
<dbReference type="InterPro" id="IPR011010">
    <property type="entry name" value="DNA_brk_join_enz"/>
</dbReference>
<gene>
    <name evidence="3" type="ORF">NDEV_1875</name>
</gene>
<feature type="coiled-coil region" evidence="2">
    <location>
        <begin position="324"/>
        <end position="372"/>
    </location>
</feature>
<sequence>MNLEGKSIDNFMKGFHSDSTKESYCKKLSQFLDFCKCTPDELESKTRKNVKWFQDIFIDYIEARRKEVSGSTLHQFRDSLKHFFEMNDVDKINWSKIAKIIPHAKKTGSDRAPTIDEIRIILELADIRTKCIVLLCCSSGIRVGAFDGLVWGNITPITQKGSIVAAKLVAYHGHREQYYTFVTPECYNTLIRYRKLRESVGEKITSFSPLIRDTWDNNKYRKQRMEDPAIAKPLSSKSIANQMGEFLKKMKIRESRIGVNYEFKQIHGFRKYFKTNAERALKTIDVEKLMGHAENYYKPSEHYLLEEYLKTVQYLTISEASDLKNKLEQQIVTSDKKVGEIERDNINLQDRLERIEKNYSDLKQMIERKISA</sequence>
<dbReference type="SUPFAM" id="SSF56349">
    <property type="entry name" value="DNA breaking-rejoining enzymes"/>
    <property type="match status" value="1"/>
</dbReference>
<protein>
    <submittedName>
        <fullName evidence="3">Integrase family protein</fullName>
    </submittedName>
</protein>
<dbReference type="Gene3D" id="1.10.443.10">
    <property type="entry name" value="Intergrase catalytic core"/>
    <property type="match status" value="1"/>
</dbReference>
<dbReference type="GO" id="GO:0006310">
    <property type="term" value="P:DNA recombination"/>
    <property type="evidence" value="ECO:0007669"/>
    <property type="project" value="UniProtKB-KW"/>
</dbReference>
<keyword evidence="2" id="KW-0175">Coiled coil</keyword>